<sequence length="201" mass="22515">MPFKFVSLQHLRLLNSSFMKINRSLSTGVFTRVFLHKLKYQSFNKPGLVNLMSAAQSQLQFSSMASSRNEIRSGKSLIEDEAELSDWVSELKSDSFKKSRLYSDDDDDDDGDDRYNDGDKGGGKGLGENGNEKRRFGGELERRNDRGKGKREGFESLRKGKKGYEDRFGMKSGGGGSVSRGSVVISDEDDEGRKDTFAPRQ</sequence>
<feature type="compositionally biased region" description="Basic and acidic residues" evidence="1">
    <location>
        <begin position="113"/>
        <end position="122"/>
    </location>
</feature>
<evidence type="ECO:0000256" key="1">
    <source>
        <dbReference type="SAM" id="MobiDB-lite"/>
    </source>
</evidence>
<feature type="region of interest" description="Disordered" evidence="1">
    <location>
        <begin position="99"/>
        <end position="201"/>
    </location>
</feature>
<keyword evidence="3" id="KW-1185">Reference proteome</keyword>
<feature type="compositionally biased region" description="Basic and acidic residues" evidence="1">
    <location>
        <begin position="191"/>
        <end position="201"/>
    </location>
</feature>
<dbReference type="EMBL" id="JAUHHV010000005">
    <property type="protein sequence ID" value="KAK1425261.1"/>
    <property type="molecule type" value="Genomic_DNA"/>
</dbReference>
<protein>
    <submittedName>
        <fullName evidence="2">Uncharacterized protein</fullName>
    </submittedName>
</protein>
<reference evidence="2" key="1">
    <citation type="journal article" date="2023" name="bioRxiv">
        <title>Improved chromosome-level genome assembly for marigold (Tagetes erecta).</title>
        <authorList>
            <person name="Jiang F."/>
            <person name="Yuan L."/>
            <person name="Wang S."/>
            <person name="Wang H."/>
            <person name="Xu D."/>
            <person name="Wang A."/>
            <person name="Fan W."/>
        </authorList>
    </citation>
    <scope>NUCLEOTIDE SEQUENCE</scope>
    <source>
        <strain evidence="2">WSJ</strain>
        <tissue evidence="2">Leaf</tissue>
    </source>
</reference>
<evidence type="ECO:0000313" key="3">
    <source>
        <dbReference type="Proteomes" id="UP001229421"/>
    </source>
</evidence>
<dbReference type="Proteomes" id="UP001229421">
    <property type="component" value="Unassembled WGS sequence"/>
</dbReference>
<dbReference type="AlphaFoldDB" id="A0AAD8KQ83"/>
<name>A0AAD8KQ83_TARER</name>
<proteinExistence type="predicted"/>
<feature type="compositionally biased region" description="Basic and acidic residues" evidence="1">
    <location>
        <begin position="130"/>
        <end position="169"/>
    </location>
</feature>
<organism evidence="2 3">
    <name type="scientific">Tagetes erecta</name>
    <name type="common">African marigold</name>
    <dbReference type="NCBI Taxonomy" id="13708"/>
    <lineage>
        <taxon>Eukaryota</taxon>
        <taxon>Viridiplantae</taxon>
        <taxon>Streptophyta</taxon>
        <taxon>Embryophyta</taxon>
        <taxon>Tracheophyta</taxon>
        <taxon>Spermatophyta</taxon>
        <taxon>Magnoliopsida</taxon>
        <taxon>eudicotyledons</taxon>
        <taxon>Gunneridae</taxon>
        <taxon>Pentapetalae</taxon>
        <taxon>asterids</taxon>
        <taxon>campanulids</taxon>
        <taxon>Asterales</taxon>
        <taxon>Asteraceae</taxon>
        <taxon>Asteroideae</taxon>
        <taxon>Heliantheae alliance</taxon>
        <taxon>Tageteae</taxon>
        <taxon>Tagetes</taxon>
    </lineage>
</organism>
<gene>
    <name evidence="2" type="ORF">QVD17_20609</name>
</gene>
<accession>A0AAD8KQ83</accession>
<comment type="caution">
    <text evidence="2">The sequence shown here is derived from an EMBL/GenBank/DDBJ whole genome shotgun (WGS) entry which is preliminary data.</text>
</comment>
<evidence type="ECO:0000313" key="2">
    <source>
        <dbReference type="EMBL" id="KAK1425261.1"/>
    </source>
</evidence>